<reference evidence="5 6" key="1">
    <citation type="submission" date="2025-04" db="UniProtKB">
        <authorList>
            <consortium name="RefSeq"/>
        </authorList>
    </citation>
    <scope>IDENTIFICATION</scope>
</reference>
<dbReference type="PaxDb" id="121845-A0A1S3DK13"/>
<dbReference type="SMART" id="SM00320">
    <property type="entry name" value="WD40"/>
    <property type="match status" value="3"/>
</dbReference>
<dbReference type="RefSeq" id="XP_026687076.1">
    <property type="nucleotide sequence ID" value="XM_026831275.1"/>
</dbReference>
<dbReference type="PANTHER" id="PTHR19855">
    <property type="entry name" value="WD40 REPEAT PROTEIN 12, 37"/>
    <property type="match status" value="1"/>
</dbReference>
<accession>A0A1S3DK13</accession>
<dbReference type="Pfam" id="PF12937">
    <property type="entry name" value="F-box-like"/>
    <property type="match status" value="1"/>
</dbReference>
<dbReference type="InterPro" id="IPR036322">
    <property type="entry name" value="WD40_repeat_dom_sf"/>
</dbReference>
<evidence type="ECO:0000256" key="2">
    <source>
        <dbReference type="ARBA" id="ARBA00022737"/>
    </source>
</evidence>
<dbReference type="KEGG" id="dci:103519980"/>
<dbReference type="Pfam" id="PF00400">
    <property type="entry name" value="WD40"/>
    <property type="match status" value="1"/>
</dbReference>
<dbReference type="PROSITE" id="PS50181">
    <property type="entry name" value="FBOX"/>
    <property type="match status" value="1"/>
</dbReference>
<dbReference type="PANTHER" id="PTHR19855:SF34">
    <property type="entry name" value="F-BOX_WD REPEAT-CONTAINING PROTEIN 9"/>
    <property type="match status" value="1"/>
</dbReference>
<dbReference type="SUPFAM" id="SSF81383">
    <property type="entry name" value="F-box domain"/>
    <property type="match status" value="1"/>
</dbReference>
<dbReference type="Gene3D" id="2.130.10.10">
    <property type="entry name" value="YVTN repeat-like/Quinoprotein amine dehydrogenase"/>
    <property type="match status" value="2"/>
</dbReference>
<feature type="domain" description="F-box" evidence="3">
    <location>
        <begin position="8"/>
        <end position="55"/>
    </location>
</feature>
<evidence type="ECO:0000256" key="1">
    <source>
        <dbReference type="ARBA" id="ARBA00022574"/>
    </source>
</evidence>
<evidence type="ECO:0000313" key="6">
    <source>
        <dbReference type="RefSeq" id="XP_026687076.1"/>
    </source>
</evidence>
<gene>
    <name evidence="5 6" type="primary">LOC103519980</name>
</gene>
<dbReference type="STRING" id="121845.A0A1S3DK13"/>
<protein>
    <submittedName>
        <fullName evidence="5">F-box/WD repeat-containing protein 9-like isoform X1</fullName>
    </submittedName>
    <submittedName>
        <fullName evidence="6">F-box/WD repeat-containing protein 9-like isoform X2</fullName>
    </submittedName>
</protein>
<dbReference type="GeneID" id="103519980"/>
<dbReference type="InterPro" id="IPR001680">
    <property type="entry name" value="WD40_rpt"/>
</dbReference>
<keyword evidence="1" id="KW-0853">WD repeat</keyword>
<dbReference type="RefSeq" id="XP_008483294.1">
    <property type="nucleotide sequence ID" value="XM_008485072.2"/>
</dbReference>
<dbReference type="SUPFAM" id="SSF50978">
    <property type="entry name" value="WD40 repeat-like"/>
    <property type="match status" value="1"/>
</dbReference>
<dbReference type="AlphaFoldDB" id="A0A1S3DK13"/>
<dbReference type="Proteomes" id="UP000079169">
    <property type="component" value="Unplaced"/>
</dbReference>
<keyword evidence="4" id="KW-1185">Reference proteome</keyword>
<dbReference type="CDD" id="cd22135">
    <property type="entry name" value="F-box_FBXW9"/>
    <property type="match status" value="1"/>
</dbReference>
<dbReference type="OMA" id="WAGDNGG"/>
<name>A0A1S3DK13_DIACI</name>
<keyword evidence="2" id="KW-0677">Repeat</keyword>
<dbReference type="InterPro" id="IPR019775">
    <property type="entry name" value="WD40_repeat_CS"/>
</dbReference>
<organism evidence="4 5">
    <name type="scientific">Diaphorina citri</name>
    <name type="common">Asian citrus psyllid</name>
    <dbReference type="NCBI Taxonomy" id="121845"/>
    <lineage>
        <taxon>Eukaryota</taxon>
        <taxon>Metazoa</taxon>
        <taxon>Ecdysozoa</taxon>
        <taxon>Arthropoda</taxon>
        <taxon>Hexapoda</taxon>
        <taxon>Insecta</taxon>
        <taxon>Pterygota</taxon>
        <taxon>Neoptera</taxon>
        <taxon>Paraneoptera</taxon>
        <taxon>Hemiptera</taxon>
        <taxon>Sternorrhyncha</taxon>
        <taxon>Psylloidea</taxon>
        <taxon>Psyllidae</taxon>
        <taxon>Diaphorininae</taxon>
        <taxon>Diaphorina</taxon>
    </lineage>
</organism>
<dbReference type="InterPro" id="IPR001810">
    <property type="entry name" value="F-box_dom"/>
</dbReference>
<sequence length="413" mass="46850">MGSDDHIEANLYTLPNEIFLYICSYLDSIFILECLKNVCRRFDSIISDEYVWRNRTSIDYPKTTVLFPETESELDNEDKPWSCMIYEIEKNKKFFQDSKDTECSHMQRVVFRDIHIATINALKLVCNNRLCISVSRDRSIGVWNVADSAPNTTNAVKQIYPAHEGWVWCLDACNSQTFCTGAWDSTFKVWSLEDFSSIATYKCYATVLSISCTESLVAAGLFNSKLLVFDTRIDPTECSNPIADHVFDKKGVLQGVTLNEQNVYVASANGIVSCFDLRSKEVVKSTAPLCHKKDNVMSYSYRNGTIVIGDTGNTLTILNKNLEVLARTTAQFEDPLQRKLTCIKQNDYDIFVGSKSSLYSYMKSDPIVPLESIQASKYEMTAIEYDFDNVLLHASDLDGEIVMHKRVNNTITL</sequence>
<dbReference type="Gene3D" id="1.20.1280.50">
    <property type="match status" value="1"/>
</dbReference>
<evidence type="ECO:0000313" key="5">
    <source>
        <dbReference type="RefSeq" id="XP_008483294.1"/>
    </source>
</evidence>
<proteinExistence type="predicted"/>
<evidence type="ECO:0000313" key="4">
    <source>
        <dbReference type="Proteomes" id="UP000079169"/>
    </source>
</evidence>
<dbReference type="SMART" id="SM00256">
    <property type="entry name" value="FBOX"/>
    <property type="match status" value="1"/>
</dbReference>
<evidence type="ECO:0000259" key="3">
    <source>
        <dbReference type="PROSITE" id="PS50181"/>
    </source>
</evidence>
<dbReference type="InterPro" id="IPR015943">
    <property type="entry name" value="WD40/YVTN_repeat-like_dom_sf"/>
</dbReference>
<dbReference type="PROSITE" id="PS00678">
    <property type="entry name" value="WD_REPEATS_1"/>
    <property type="match status" value="1"/>
</dbReference>
<dbReference type="InterPro" id="IPR036047">
    <property type="entry name" value="F-box-like_dom_sf"/>
</dbReference>